<reference evidence="1" key="1">
    <citation type="journal article" date="2016" name="Sci. Rep.">
        <title>Molecular characterization of firefly nuptial gifts: a multi-omics approach sheds light on postcopulatory sexual selection.</title>
        <authorList>
            <person name="Al-Wathiqui N."/>
            <person name="Fallon T.R."/>
            <person name="South A."/>
            <person name="Weng J.K."/>
            <person name="Lewis S.M."/>
        </authorList>
    </citation>
    <scope>NUCLEOTIDE SEQUENCE</scope>
</reference>
<organism evidence="1">
    <name type="scientific">Photinus pyralis</name>
    <name type="common">Common eastern firefly</name>
    <name type="synonym">Lampyris pyralis</name>
    <dbReference type="NCBI Taxonomy" id="7054"/>
    <lineage>
        <taxon>Eukaryota</taxon>
        <taxon>Metazoa</taxon>
        <taxon>Ecdysozoa</taxon>
        <taxon>Arthropoda</taxon>
        <taxon>Hexapoda</taxon>
        <taxon>Insecta</taxon>
        <taxon>Pterygota</taxon>
        <taxon>Neoptera</taxon>
        <taxon>Endopterygota</taxon>
        <taxon>Coleoptera</taxon>
        <taxon>Polyphaga</taxon>
        <taxon>Elateriformia</taxon>
        <taxon>Elateroidea</taxon>
        <taxon>Lampyridae</taxon>
        <taxon>Lampyrinae</taxon>
        <taxon>Photinus</taxon>
    </lineage>
</organism>
<proteinExistence type="predicted"/>
<name>A0A1Y1KUG9_PHOPY</name>
<evidence type="ECO:0000313" key="1">
    <source>
        <dbReference type="EMBL" id="JAV63365.1"/>
    </source>
</evidence>
<dbReference type="EMBL" id="GEZM01077225">
    <property type="protein sequence ID" value="JAV63365.1"/>
    <property type="molecule type" value="Transcribed_RNA"/>
</dbReference>
<dbReference type="AlphaFoldDB" id="A0A1Y1KUG9"/>
<sequence>MNNLSVGVSSIFSDVNCLSKLLTSLRCLILGLNGGWTSRFSILSQSIRLKKEWPRTSSSPRDPQPKRFDGFLVRNWKNFGYTAKLAPIKIPLCRSPWLPSINPSGSSRCGLLLPRTVLLHLPHRMEVARPTSRIKGLRMPTNQPIYRTVDTELSPARCNPEFRKRFS</sequence>
<protein>
    <submittedName>
        <fullName evidence="1">Uncharacterized protein</fullName>
    </submittedName>
</protein>
<accession>A0A1Y1KUG9</accession>